<accession>U2NK04</accession>
<evidence type="ECO:0000313" key="2">
    <source>
        <dbReference type="EMBL" id="ERK29181.1"/>
    </source>
</evidence>
<comment type="caution">
    <text evidence="2">The sequence shown here is derived from an EMBL/GenBank/DDBJ whole genome shotgun (WGS) entry which is preliminary data.</text>
</comment>
<evidence type="ECO:0000256" key="1">
    <source>
        <dbReference type="SAM" id="Phobius"/>
    </source>
</evidence>
<feature type="transmembrane region" description="Helical" evidence="1">
    <location>
        <begin position="118"/>
        <end position="140"/>
    </location>
</feature>
<keyword evidence="3" id="KW-1185">Reference proteome</keyword>
<dbReference type="Proteomes" id="UP000016721">
    <property type="component" value="Unassembled WGS sequence"/>
</dbReference>
<dbReference type="RefSeq" id="WP_021803636.1">
    <property type="nucleotide sequence ID" value="NZ_KI273145.1"/>
</dbReference>
<proteinExistence type="predicted"/>
<dbReference type="eggNOG" id="ENOG5032N0A">
    <property type="taxonomic scope" value="Bacteria"/>
</dbReference>
<dbReference type="PATRIC" id="fig|1294142.3.peg.3867"/>
<feature type="transmembrane region" description="Helical" evidence="1">
    <location>
        <begin position="30"/>
        <end position="47"/>
    </location>
</feature>
<sequence length="148" mass="17555">MKDKRQLMFALFGILGYLGFVYPSIEIKSIFFIVAIFATIVYFVQSIRNKYAKIHIIMSLLALLLFISLLIHYSIIYKYKEFYYIDMYNLIFATMVVVTMFIIAVFNYFKNLDRREGLFIKILIFIMIICIIVVVFLILLKRSNILPN</sequence>
<keyword evidence="1" id="KW-0812">Transmembrane</keyword>
<dbReference type="EMBL" id="APJA01000022">
    <property type="protein sequence ID" value="ERK29181.1"/>
    <property type="molecule type" value="Genomic_DNA"/>
</dbReference>
<feature type="transmembrane region" description="Helical" evidence="1">
    <location>
        <begin position="54"/>
        <end position="75"/>
    </location>
</feature>
<feature type="transmembrane region" description="Helical" evidence="1">
    <location>
        <begin position="87"/>
        <end position="106"/>
    </location>
</feature>
<organism evidence="2 3">
    <name type="scientific">Clostridium intestinale URNW</name>
    <dbReference type="NCBI Taxonomy" id="1294142"/>
    <lineage>
        <taxon>Bacteria</taxon>
        <taxon>Bacillati</taxon>
        <taxon>Bacillota</taxon>
        <taxon>Clostridia</taxon>
        <taxon>Eubacteriales</taxon>
        <taxon>Clostridiaceae</taxon>
        <taxon>Clostridium</taxon>
    </lineage>
</organism>
<name>U2NK04_9CLOT</name>
<dbReference type="HOGENOM" id="CLU_1755668_0_0_9"/>
<keyword evidence="1" id="KW-0472">Membrane</keyword>
<evidence type="ECO:0000313" key="3">
    <source>
        <dbReference type="Proteomes" id="UP000016721"/>
    </source>
</evidence>
<reference evidence="2 3" key="1">
    <citation type="journal article" date="2013" name="Genome Announc.">
        <title>Draft Genome Sequence of the Hydrogen- and Ethanol-Producing Bacterium Clostridium intestinale Strain URNW.</title>
        <authorList>
            <person name="Lal S."/>
            <person name="Ramachandran U."/>
            <person name="Zhang X."/>
            <person name="Sparling R."/>
            <person name="Levin D.B."/>
        </authorList>
    </citation>
    <scope>NUCLEOTIDE SEQUENCE [LARGE SCALE GENOMIC DNA]</scope>
    <source>
        <strain evidence="2 3">URNW</strain>
    </source>
</reference>
<feature type="transmembrane region" description="Helical" evidence="1">
    <location>
        <begin position="7"/>
        <end position="24"/>
    </location>
</feature>
<keyword evidence="1" id="KW-1133">Transmembrane helix</keyword>
<dbReference type="AlphaFoldDB" id="U2NK04"/>
<gene>
    <name evidence="2" type="ORF">CINTURNW_3702</name>
</gene>
<protein>
    <submittedName>
        <fullName evidence="2">Uncharacterized protein</fullName>
    </submittedName>
</protein>